<accession>A0ABR4L9P8</accession>
<gene>
    <name evidence="2" type="ORF">BJX67DRAFT_315911</name>
</gene>
<keyword evidence="1" id="KW-1133">Transmembrane helix</keyword>
<reference evidence="2 3" key="1">
    <citation type="submission" date="2024-07" db="EMBL/GenBank/DDBJ databases">
        <title>Section-level genome sequencing and comparative genomics of Aspergillus sections Usti and Cavernicolus.</title>
        <authorList>
            <consortium name="Lawrence Berkeley National Laboratory"/>
            <person name="Nybo J.L."/>
            <person name="Vesth T.C."/>
            <person name="Theobald S."/>
            <person name="Frisvad J.C."/>
            <person name="Larsen T.O."/>
            <person name="Kjaerboelling I."/>
            <person name="Rothschild-Mancinelli K."/>
            <person name="Lyhne E.K."/>
            <person name="Kogle M.E."/>
            <person name="Barry K."/>
            <person name="Clum A."/>
            <person name="Na H."/>
            <person name="Ledsgaard L."/>
            <person name="Lin J."/>
            <person name="Lipzen A."/>
            <person name="Kuo A."/>
            <person name="Riley R."/>
            <person name="Mondo S."/>
            <person name="Labutti K."/>
            <person name="Haridas S."/>
            <person name="Pangalinan J."/>
            <person name="Salamov A.A."/>
            <person name="Simmons B.A."/>
            <person name="Magnuson J.K."/>
            <person name="Chen J."/>
            <person name="Drula E."/>
            <person name="Henrissat B."/>
            <person name="Wiebenga A."/>
            <person name="Lubbers R.J."/>
            <person name="Gomes A.C."/>
            <person name="Macurrencykelacurrency M.R."/>
            <person name="Stajich J."/>
            <person name="Grigoriev I.V."/>
            <person name="Mortensen U.H."/>
            <person name="De Vries R.P."/>
            <person name="Baker S.E."/>
            <person name="Andersen M.R."/>
        </authorList>
    </citation>
    <scope>NUCLEOTIDE SEQUENCE [LARGE SCALE GENOMIC DNA]</scope>
    <source>
        <strain evidence="2 3">CBS 449.75</strain>
    </source>
</reference>
<keyword evidence="3" id="KW-1185">Reference proteome</keyword>
<name>A0ABR4L9P8_9EURO</name>
<dbReference type="GeneID" id="98142306"/>
<comment type="caution">
    <text evidence="2">The sequence shown here is derived from an EMBL/GenBank/DDBJ whole genome shotgun (WGS) entry which is preliminary data.</text>
</comment>
<keyword evidence="1" id="KW-0472">Membrane</keyword>
<keyword evidence="1" id="KW-0812">Transmembrane</keyword>
<sequence>MSGRAKVWNRLGQKYPCSALDNPILLNRKGRIKNIIYLFPHGGQIHLEVDDARIRCQSLLRQRLFLLRGLLVPCLFAYLAKLSQAVHGVSSSDLDRSSTSSLLTPLACF</sequence>
<dbReference type="RefSeq" id="XP_070881010.1">
    <property type="nucleotide sequence ID" value="XM_071027234.1"/>
</dbReference>
<feature type="transmembrane region" description="Helical" evidence="1">
    <location>
        <begin position="63"/>
        <end position="80"/>
    </location>
</feature>
<organism evidence="2 3">
    <name type="scientific">Aspergillus lucknowensis</name>
    <dbReference type="NCBI Taxonomy" id="176173"/>
    <lineage>
        <taxon>Eukaryota</taxon>
        <taxon>Fungi</taxon>
        <taxon>Dikarya</taxon>
        <taxon>Ascomycota</taxon>
        <taxon>Pezizomycotina</taxon>
        <taxon>Eurotiomycetes</taxon>
        <taxon>Eurotiomycetidae</taxon>
        <taxon>Eurotiales</taxon>
        <taxon>Aspergillaceae</taxon>
        <taxon>Aspergillus</taxon>
        <taxon>Aspergillus subgen. Nidulantes</taxon>
    </lineage>
</organism>
<dbReference type="EMBL" id="JBFXLQ010000075">
    <property type="protein sequence ID" value="KAL2861116.1"/>
    <property type="molecule type" value="Genomic_DNA"/>
</dbReference>
<evidence type="ECO:0000256" key="1">
    <source>
        <dbReference type="SAM" id="Phobius"/>
    </source>
</evidence>
<evidence type="ECO:0000313" key="3">
    <source>
        <dbReference type="Proteomes" id="UP001610432"/>
    </source>
</evidence>
<dbReference type="Proteomes" id="UP001610432">
    <property type="component" value="Unassembled WGS sequence"/>
</dbReference>
<evidence type="ECO:0000313" key="2">
    <source>
        <dbReference type="EMBL" id="KAL2861116.1"/>
    </source>
</evidence>
<proteinExistence type="predicted"/>
<protein>
    <submittedName>
        <fullName evidence="2">Uncharacterized protein</fullName>
    </submittedName>
</protein>